<evidence type="ECO:0000313" key="2">
    <source>
        <dbReference type="Proteomes" id="UP001180087"/>
    </source>
</evidence>
<organism evidence="1 2">
    <name type="scientific">Aciduricibacillus chroicocephali</name>
    <dbReference type="NCBI Taxonomy" id="3054939"/>
    <lineage>
        <taxon>Bacteria</taxon>
        <taxon>Bacillati</taxon>
        <taxon>Bacillota</taxon>
        <taxon>Bacilli</taxon>
        <taxon>Bacillales</taxon>
        <taxon>Bacillaceae</taxon>
        <taxon>Aciduricibacillus</taxon>
    </lineage>
</organism>
<sequence>MKIQNTDKLKHELLHFLNFDELTPEILHRLINRIDVKEDGTPVVHYRFAARTFE</sequence>
<dbReference type="RefSeq" id="WP_348029113.1">
    <property type="nucleotide sequence ID" value="NZ_CP129113.1"/>
</dbReference>
<name>A0ABY9KXF5_9BACI</name>
<evidence type="ECO:0000313" key="1">
    <source>
        <dbReference type="EMBL" id="WLV25325.1"/>
    </source>
</evidence>
<reference evidence="1" key="1">
    <citation type="submission" date="2023-06" db="EMBL/GenBank/DDBJ databases">
        <title>A Treasure from Seagulls: Isolation and Description of Aciduricobacillus qingdaonensis gen. nov., sp. nov., a Rare Obligately Uric Acid-utilizing Member in the Family Bacillaceae.</title>
        <authorList>
            <person name="Liu W."/>
            <person name="Wang B."/>
        </authorList>
    </citation>
    <scope>NUCLEOTIDE SEQUENCE</scope>
    <source>
        <strain evidence="1">44XB</strain>
    </source>
</reference>
<dbReference type="EMBL" id="CP129113">
    <property type="protein sequence ID" value="WLV25325.1"/>
    <property type="molecule type" value="Genomic_DNA"/>
</dbReference>
<gene>
    <name evidence="1" type="ORF">QR721_03595</name>
</gene>
<protein>
    <submittedName>
        <fullName evidence="1">DUF4368 domain-containing protein</fullName>
    </submittedName>
</protein>
<proteinExistence type="predicted"/>
<keyword evidence="2" id="KW-1185">Reference proteome</keyword>
<dbReference type="Proteomes" id="UP001180087">
    <property type="component" value="Chromosome"/>
</dbReference>
<accession>A0ABY9KXF5</accession>